<keyword evidence="1" id="KW-0472">Membrane</keyword>
<dbReference type="InParanoid" id="A0A074Y428"/>
<evidence type="ECO:0000256" key="1">
    <source>
        <dbReference type="SAM" id="Phobius"/>
    </source>
</evidence>
<evidence type="ECO:0000313" key="3">
    <source>
        <dbReference type="Proteomes" id="UP000030641"/>
    </source>
</evidence>
<dbReference type="EMBL" id="KL584770">
    <property type="protein sequence ID" value="KEQ92548.1"/>
    <property type="molecule type" value="Genomic_DNA"/>
</dbReference>
<accession>A0A074Y428</accession>
<feature type="transmembrane region" description="Helical" evidence="1">
    <location>
        <begin position="37"/>
        <end position="57"/>
    </location>
</feature>
<feature type="transmembrane region" description="Helical" evidence="1">
    <location>
        <begin position="9"/>
        <end position="31"/>
    </location>
</feature>
<organism evidence="2 3">
    <name type="scientific">Aureobasidium subglaciale (strain EXF-2481)</name>
    <name type="common">Aureobasidium pullulans var. subglaciale</name>
    <dbReference type="NCBI Taxonomy" id="1043005"/>
    <lineage>
        <taxon>Eukaryota</taxon>
        <taxon>Fungi</taxon>
        <taxon>Dikarya</taxon>
        <taxon>Ascomycota</taxon>
        <taxon>Pezizomycotina</taxon>
        <taxon>Dothideomycetes</taxon>
        <taxon>Dothideomycetidae</taxon>
        <taxon>Dothideales</taxon>
        <taxon>Saccotheciaceae</taxon>
        <taxon>Aureobasidium</taxon>
    </lineage>
</organism>
<sequence length="230" mass="25346">MSIIFLRPIFLIALIINLALLALTIWGALTIHNSDIWIVFLIALILGIGYQIAYVHLCRKKATDPEHHSRIFIHLRNFYDHSSDSSDGIDSSSVRFIQRPRTSTPESNAPTLVGHDVPPHCGTEAGYAFRYPGKTAATVAHPEPAHPRTELRSTTPGVPIVRLEGRRGRVLLRATNTITSTTPLPTGSAQPWVFLHTVKQEAPTARTEGVRGRFVLRSVKPAAPVTEADK</sequence>
<keyword evidence="3" id="KW-1185">Reference proteome</keyword>
<name>A0A074Y428_AURSE</name>
<proteinExistence type="predicted"/>
<gene>
    <name evidence="2" type="ORF">AUEXF2481DRAFT_32132</name>
</gene>
<dbReference type="Proteomes" id="UP000030641">
    <property type="component" value="Unassembled WGS sequence"/>
</dbReference>
<dbReference type="RefSeq" id="XP_013340959.1">
    <property type="nucleotide sequence ID" value="XM_013485505.1"/>
</dbReference>
<evidence type="ECO:0000313" key="2">
    <source>
        <dbReference type="EMBL" id="KEQ92548.1"/>
    </source>
</evidence>
<reference evidence="2 3" key="1">
    <citation type="journal article" date="2014" name="BMC Genomics">
        <title>Genome sequencing of four Aureobasidium pullulans varieties: biotechnological potential, stress tolerance, and description of new species.</title>
        <authorList>
            <person name="Gostin Ar C."/>
            <person name="Ohm R.A."/>
            <person name="Kogej T."/>
            <person name="Sonjak S."/>
            <person name="Turk M."/>
            <person name="Zajc J."/>
            <person name="Zalar P."/>
            <person name="Grube M."/>
            <person name="Sun H."/>
            <person name="Han J."/>
            <person name="Sharma A."/>
            <person name="Chiniquy J."/>
            <person name="Ngan C.Y."/>
            <person name="Lipzen A."/>
            <person name="Barry K."/>
            <person name="Grigoriev I.V."/>
            <person name="Gunde-Cimerman N."/>
        </authorList>
    </citation>
    <scope>NUCLEOTIDE SEQUENCE [LARGE SCALE GENOMIC DNA]</scope>
    <source>
        <strain evidence="2 3">EXF-2481</strain>
    </source>
</reference>
<protein>
    <submittedName>
        <fullName evidence="2">Uncharacterized protein</fullName>
    </submittedName>
</protein>
<dbReference type="OrthoDB" id="3924794at2759"/>
<keyword evidence="1" id="KW-1133">Transmembrane helix</keyword>
<dbReference type="AlphaFoldDB" id="A0A074Y428"/>
<dbReference type="HOGENOM" id="CLU_1204579_0_0_1"/>
<dbReference type="GeneID" id="25364590"/>
<keyword evidence="1" id="KW-0812">Transmembrane</keyword>